<evidence type="ECO:0000313" key="2">
    <source>
        <dbReference type="Proteomes" id="UP000652761"/>
    </source>
</evidence>
<name>A0A843UGX0_COLES</name>
<organism evidence="1 2">
    <name type="scientific">Colocasia esculenta</name>
    <name type="common">Wild taro</name>
    <name type="synonym">Arum esculentum</name>
    <dbReference type="NCBI Taxonomy" id="4460"/>
    <lineage>
        <taxon>Eukaryota</taxon>
        <taxon>Viridiplantae</taxon>
        <taxon>Streptophyta</taxon>
        <taxon>Embryophyta</taxon>
        <taxon>Tracheophyta</taxon>
        <taxon>Spermatophyta</taxon>
        <taxon>Magnoliopsida</taxon>
        <taxon>Liliopsida</taxon>
        <taxon>Araceae</taxon>
        <taxon>Aroideae</taxon>
        <taxon>Colocasieae</taxon>
        <taxon>Colocasia</taxon>
    </lineage>
</organism>
<dbReference type="AlphaFoldDB" id="A0A843UGX0"/>
<accession>A0A843UGX0</accession>
<reference evidence="1" key="1">
    <citation type="submission" date="2017-07" db="EMBL/GenBank/DDBJ databases">
        <title>Taro Niue Genome Assembly and Annotation.</title>
        <authorList>
            <person name="Atibalentja N."/>
            <person name="Keating K."/>
            <person name="Fields C.J."/>
        </authorList>
    </citation>
    <scope>NUCLEOTIDE SEQUENCE</scope>
    <source>
        <strain evidence="1">Niue_2</strain>
        <tissue evidence="1">Leaf</tissue>
    </source>
</reference>
<proteinExistence type="predicted"/>
<keyword evidence="2" id="KW-1185">Reference proteome</keyword>
<sequence>MLLGVATRSRRLGLPRQCRDRSGRRDKVVTVRCIATTAETCKVLRSSVSVESLPFFASYCTRGTSASSLVWSYTSRSLGTRHLRACPVREVVSIAWDPHPRTPIEGVLRAVGMLESRTLEWRGKRLVIPFLTASLFVAPELLREAWRGTVVRPDYGGYYCGLRVLPHSDEREGETFQQRQGVRRVEETGQ</sequence>
<protein>
    <submittedName>
        <fullName evidence="1">Uncharacterized protein</fullName>
    </submittedName>
</protein>
<dbReference type="Proteomes" id="UP000652761">
    <property type="component" value="Unassembled WGS sequence"/>
</dbReference>
<dbReference type="EMBL" id="NMUH01000569">
    <property type="protein sequence ID" value="MQL81477.1"/>
    <property type="molecule type" value="Genomic_DNA"/>
</dbReference>
<comment type="caution">
    <text evidence="1">The sequence shown here is derived from an EMBL/GenBank/DDBJ whole genome shotgun (WGS) entry which is preliminary data.</text>
</comment>
<gene>
    <name evidence="1" type="ORF">Taro_013939</name>
</gene>
<evidence type="ECO:0000313" key="1">
    <source>
        <dbReference type="EMBL" id="MQL81477.1"/>
    </source>
</evidence>